<dbReference type="HOGENOM" id="CLU_165262_0_0_3"/>
<keyword evidence="3" id="KW-1185">Reference proteome</keyword>
<feature type="region of interest" description="Disordered" evidence="1">
    <location>
        <begin position="74"/>
        <end position="95"/>
    </location>
</feature>
<organism evidence="2 3">
    <name type="scientific">Moorena producens 3L</name>
    <dbReference type="NCBI Taxonomy" id="489825"/>
    <lineage>
        <taxon>Bacteria</taxon>
        <taxon>Bacillati</taxon>
        <taxon>Cyanobacteriota</taxon>
        <taxon>Cyanophyceae</taxon>
        <taxon>Coleofasciculales</taxon>
        <taxon>Coleofasciculaceae</taxon>
        <taxon>Moorena</taxon>
    </lineage>
</organism>
<feature type="compositionally biased region" description="Basic and acidic residues" evidence="1">
    <location>
        <begin position="84"/>
        <end position="95"/>
    </location>
</feature>
<dbReference type="OrthoDB" id="465958at2"/>
<gene>
    <name evidence="2" type="ORF">LYNGBM3L_40380</name>
</gene>
<evidence type="ECO:0000313" key="3">
    <source>
        <dbReference type="Proteomes" id="UP000003959"/>
    </source>
</evidence>
<dbReference type="Proteomes" id="UP000003959">
    <property type="component" value="Unassembled WGS sequence"/>
</dbReference>
<sequence>MKAENYLFISAFEQLLDTQAELFKDSEKRELEALITSLPNDTKQLADAITRWCISHSDINNALMALIASKPIVEQGPGGTFPTDETKAEDEKNQRETLINELRKSYPPETQKPNTPKG</sequence>
<dbReference type="EMBL" id="GL890940">
    <property type="protein sequence ID" value="EGJ31403.1"/>
    <property type="molecule type" value="Genomic_DNA"/>
</dbReference>
<evidence type="ECO:0000256" key="1">
    <source>
        <dbReference type="SAM" id="MobiDB-lite"/>
    </source>
</evidence>
<evidence type="ECO:0000313" key="2">
    <source>
        <dbReference type="EMBL" id="EGJ31403.1"/>
    </source>
</evidence>
<name>F4XVZ0_9CYAN</name>
<protein>
    <submittedName>
        <fullName evidence="2">Uncharacterized protein</fullName>
    </submittedName>
</protein>
<reference evidence="3" key="1">
    <citation type="journal article" date="2011" name="Proc. Natl. Acad. Sci. U.S.A.">
        <title>Genomic insights into the physiology and ecology of the marine filamentous cyanobacterium Lyngbya majuscula.</title>
        <authorList>
            <person name="Jones A.C."/>
            <person name="Monroe E.A."/>
            <person name="Podell S."/>
            <person name="Hess W.R."/>
            <person name="Klages S."/>
            <person name="Esquenazi E."/>
            <person name="Niessen S."/>
            <person name="Hoover H."/>
            <person name="Rothmann M."/>
            <person name="Lasken R.S."/>
            <person name="Yates J.R.III."/>
            <person name="Reinhardt R."/>
            <person name="Kube M."/>
            <person name="Burkart M.D."/>
            <person name="Allen E.E."/>
            <person name="Dorrestein P.C."/>
            <person name="Gerwick W.H."/>
            <person name="Gerwick L."/>
        </authorList>
    </citation>
    <scope>NUCLEOTIDE SEQUENCE [LARGE SCALE GENOMIC DNA]</scope>
    <source>
        <strain evidence="3">3L</strain>
    </source>
</reference>
<proteinExistence type="predicted"/>
<dbReference type="RefSeq" id="WP_008187315.1">
    <property type="nucleotide sequence ID" value="NZ_GL890940.1"/>
</dbReference>
<accession>F4XVZ0</accession>
<dbReference type="AlphaFoldDB" id="F4XVZ0"/>